<proteinExistence type="inferred from homology"/>
<dbReference type="InterPro" id="IPR014730">
    <property type="entry name" value="ETF_a/b_N"/>
</dbReference>
<evidence type="ECO:0000256" key="7">
    <source>
        <dbReference type="SAM" id="MobiDB-lite"/>
    </source>
</evidence>
<feature type="region of interest" description="Disordered" evidence="7">
    <location>
        <begin position="188"/>
        <end position="210"/>
    </location>
</feature>
<keyword evidence="10" id="KW-1185">Reference proteome</keyword>
<evidence type="ECO:0000256" key="3">
    <source>
        <dbReference type="ARBA" id="ARBA00022630"/>
    </source>
</evidence>
<evidence type="ECO:0000256" key="6">
    <source>
        <dbReference type="PIRSR" id="PIRSR000089-1"/>
    </source>
</evidence>
<feature type="compositionally biased region" description="Polar residues" evidence="7">
    <location>
        <begin position="196"/>
        <end position="206"/>
    </location>
</feature>
<dbReference type="InterPro" id="IPR014729">
    <property type="entry name" value="Rossmann-like_a/b/a_fold"/>
</dbReference>
<dbReference type="SMART" id="SM00893">
    <property type="entry name" value="ETF"/>
    <property type="match status" value="1"/>
</dbReference>
<comment type="caution">
    <text evidence="9">The sequence shown here is derived from an EMBL/GenBank/DDBJ whole genome shotgun (WGS) entry which is preliminary data.</text>
</comment>
<dbReference type="CDD" id="cd01715">
    <property type="entry name" value="ETF_alpha"/>
    <property type="match status" value="1"/>
</dbReference>
<feature type="binding site" evidence="6">
    <location>
        <begin position="280"/>
        <end position="287"/>
    </location>
    <ligand>
        <name>FAD</name>
        <dbReference type="ChEBI" id="CHEBI:57692"/>
    </ligand>
</feature>
<feature type="binding site" evidence="6">
    <location>
        <begin position="249"/>
        <end position="250"/>
    </location>
    <ligand>
        <name>FAD</name>
        <dbReference type="ChEBI" id="CHEBI:57692"/>
    </ligand>
</feature>
<comment type="cofactor">
    <cofactor evidence="5 6">
        <name>FAD</name>
        <dbReference type="ChEBI" id="CHEBI:57692"/>
    </cofactor>
    <text evidence="5 6">Binds 1 FAD per dimer.</text>
</comment>
<feature type="binding site" evidence="6">
    <location>
        <position position="224"/>
    </location>
    <ligand>
        <name>FAD</name>
        <dbReference type="ChEBI" id="CHEBI:57692"/>
    </ligand>
</feature>
<dbReference type="Pfam" id="PF00766">
    <property type="entry name" value="ETF_alpha"/>
    <property type="match status" value="1"/>
</dbReference>
<evidence type="ECO:0000256" key="2">
    <source>
        <dbReference type="ARBA" id="ARBA00005817"/>
    </source>
</evidence>
<sequence>MFRYPGVLRRSLSEIGELRRRMHALVVAEASGGIIDGNSVAAVVAAKRAVGSGSVSMLVCGEGSDVKSAPSGVGKVFVAAGSGMKNPVAETLAPVVLKLQKENSFTHLLAAATTFGKNVMPRVAAKLDSSQVSDIVSVEGSNEYVRPIYAGNALARVKSSDAVQVITVRGTAFGKSEGDTTEFEKVTLTSDEENKLSSWESEQLTDSGERPELTSARVVVSGGRGLKSGDNFRLIEELADTMSGAVGATRAAVDDGYCPNDMQVGQTGKVVAPELYIAVGLSGAVQHLAGMKDSKTIVAINKDPEAPIFTVADYGLVSDLFEAVPELTSALKK</sequence>
<keyword evidence="5" id="KW-0813">Transport</keyword>
<keyword evidence="5" id="KW-0249">Electron transport</keyword>
<dbReference type="Gene3D" id="3.40.50.620">
    <property type="entry name" value="HUPs"/>
    <property type="match status" value="1"/>
</dbReference>
<dbReference type="PIRSF" id="PIRSF000089">
    <property type="entry name" value="Electra_flavoP_a"/>
    <property type="match status" value="1"/>
</dbReference>
<feature type="domain" description="Electron transfer flavoprotein alpha/beta-subunit N-terminal" evidence="8">
    <location>
        <begin position="24"/>
        <end position="203"/>
    </location>
</feature>
<name>A0AAV8UJW9_9RHOD</name>
<dbReference type="InterPro" id="IPR001308">
    <property type="entry name" value="ETF_a/FixB"/>
</dbReference>
<dbReference type="InterPro" id="IPR014731">
    <property type="entry name" value="ETF_asu_C"/>
</dbReference>
<protein>
    <recommendedName>
        <fullName evidence="5">Electron transfer flavoprotein subunit alpha</fullName>
        <shortName evidence="5">Alpha-ETF</shortName>
    </recommendedName>
</protein>
<comment type="similarity">
    <text evidence="2 5">Belongs to the ETF alpha-subunit/FixB family.</text>
</comment>
<reference evidence="9 10" key="1">
    <citation type="journal article" date="2023" name="Nat. Commun.">
        <title>Origin of minicircular mitochondrial genomes in red algae.</title>
        <authorList>
            <person name="Lee Y."/>
            <person name="Cho C.H."/>
            <person name="Lee Y.M."/>
            <person name="Park S.I."/>
            <person name="Yang J.H."/>
            <person name="West J.A."/>
            <person name="Bhattacharya D."/>
            <person name="Yoon H.S."/>
        </authorList>
    </citation>
    <scope>NUCLEOTIDE SEQUENCE [LARGE SCALE GENOMIC DNA]</scope>
    <source>
        <strain evidence="9 10">CCMP1338</strain>
        <tissue evidence="9">Whole cell</tissue>
    </source>
</reference>
<dbReference type="GO" id="GO:0009055">
    <property type="term" value="F:electron transfer activity"/>
    <property type="evidence" value="ECO:0007669"/>
    <property type="project" value="InterPro"/>
</dbReference>
<dbReference type="PANTHER" id="PTHR43153">
    <property type="entry name" value="ELECTRON TRANSFER FLAVOPROTEIN ALPHA"/>
    <property type="match status" value="1"/>
</dbReference>
<keyword evidence="3 5" id="KW-0285">Flavoprotein</keyword>
<comment type="subcellular location">
    <subcellularLocation>
        <location evidence="1 5">Mitochondrion matrix</location>
    </subcellularLocation>
</comment>
<dbReference type="Proteomes" id="UP001157974">
    <property type="component" value="Unassembled WGS sequence"/>
</dbReference>
<dbReference type="AlphaFoldDB" id="A0AAV8UJW9"/>
<dbReference type="GO" id="GO:0005759">
    <property type="term" value="C:mitochondrial matrix"/>
    <property type="evidence" value="ECO:0007669"/>
    <property type="project" value="UniProtKB-SubCell"/>
</dbReference>
<dbReference type="SUPFAM" id="SSF52467">
    <property type="entry name" value="DHS-like NAD/FAD-binding domain"/>
    <property type="match status" value="1"/>
</dbReference>
<keyword evidence="4 5" id="KW-0274">FAD</keyword>
<dbReference type="EMBL" id="JAMWBK010000008">
    <property type="protein sequence ID" value="KAJ8902796.1"/>
    <property type="molecule type" value="Genomic_DNA"/>
</dbReference>
<comment type="subunit">
    <text evidence="5">Heterodimer of an alpha and a beta subunit.</text>
</comment>
<dbReference type="Gene3D" id="3.40.50.1220">
    <property type="entry name" value="TPP-binding domain"/>
    <property type="match status" value="1"/>
</dbReference>
<feature type="binding site" evidence="6">
    <location>
        <begin position="263"/>
        <end position="267"/>
    </location>
    <ligand>
        <name>FAD</name>
        <dbReference type="ChEBI" id="CHEBI:57692"/>
    </ligand>
</feature>
<dbReference type="FunFam" id="3.40.50.1220:FF:000001">
    <property type="entry name" value="Electron transfer flavoprotein, alpha subunit"/>
    <property type="match status" value="1"/>
</dbReference>
<evidence type="ECO:0000259" key="8">
    <source>
        <dbReference type="SMART" id="SM00893"/>
    </source>
</evidence>
<evidence type="ECO:0000313" key="10">
    <source>
        <dbReference type="Proteomes" id="UP001157974"/>
    </source>
</evidence>
<dbReference type="PANTHER" id="PTHR43153:SF1">
    <property type="entry name" value="ELECTRON TRANSFER FLAVOPROTEIN SUBUNIT ALPHA, MITOCHONDRIAL"/>
    <property type="match status" value="1"/>
</dbReference>
<dbReference type="Pfam" id="PF01012">
    <property type="entry name" value="ETF"/>
    <property type="match status" value="1"/>
</dbReference>
<organism evidence="9 10">
    <name type="scientific">Rhodosorus marinus</name>
    <dbReference type="NCBI Taxonomy" id="101924"/>
    <lineage>
        <taxon>Eukaryota</taxon>
        <taxon>Rhodophyta</taxon>
        <taxon>Stylonematophyceae</taxon>
        <taxon>Stylonematales</taxon>
        <taxon>Stylonemataceae</taxon>
        <taxon>Rhodosorus</taxon>
    </lineage>
</organism>
<dbReference type="InterPro" id="IPR033947">
    <property type="entry name" value="ETF_alpha_N"/>
</dbReference>
<evidence type="ECO:0000256" key="4">
    <source>
        <dbReference type="ARBA" id="ARBA00022827"/>
    </source>
</evidence>
<evidence type="ECO:0000256" key="5">
    <source>
        <dbReference type="PIRNR" id="PIRNR000089"/>
    </source>
</evidence>
<evidence type="ECO:0000313" key="9">
    <source>
        <dbReference type="EMBL" id="KAJ8902796.1"/>
    </source>
</evidence>
<feature type="binding site" evidence="6">
    <location>
        <position position="301"/>
    </location>
    <ligand>
        <name>FAD</name>
        <dbReference type="ChEBI" id="CHEBI:57692"/>
    </ligand>
</feature>
<dbReference type="GO" id="GO:0050660">
    <property type="term" value="F:flavin adenine dinucleotide binding"/>
    <property type="evidence" value="ECO:0007669"/>
    <property type="project" value="InterPro"/>
</dbReference>
<comment type="function">
    <text evidence="5">The electron transfer flavoprotein serves as a specific electron acceptor for several dehydrogenases, including five acyl-CoA dehydrogenases, glutaryl-CoA and sarcosine dehydrogenase. It transfers the electrons to the main mitochondrial respiratory chain via ETF-ubiquinone oxidoreductase (ETF dehydrogenase).</text>
</comment>
<gene>
    <name evidence="9" type="ORF">NDN08_006116</name>
</gene>
<dbReference type="GO" id="GO:0033539">
    <property type="term" value="P:fatty acid beta-oxidation using acyl-CoA dehydrogenase"/>
    <property type="evidence" value="ECO:0007669"/>
    <property type="project" value="TreeGrafter"/>
</dbReference>
<keyword evidence="5" id="KW-0496">Mitochondrion</keyword>
<evidence type="ECO:0000256" key="1">
    <source>
        <dbReference type="ARBA" id="ARBA00004305"/>
    </source>
</evidence>
<dbReference type="InterPro" id="IPR029035">
    <property type="entry name" value="DHS-like_NAD/FAD-binding_dom"/>
</dbReference>
<accession>A0AAV8UJW9</accession>
<dbReference type="SUPFAM" id="SSF52402">
    <property type="entry name" value="Adenine nucleotide alpha hydrolases-like"/>
    <property type="match status" value="1"/>
</dbReference>